<dbReference type="InterPro" id="IPR050465">
    <property type="entry name" value="UPF0194_transport"/>
</dbReference>
<dbReference type="PANTHER" id="PTHR32347:SF14">
    <property type="entry name" value="EFFLUX SYSTEM COMPONENT YKNX-RELATED"/>
    <property type="match status" value="1"/>
</dbReference>
<feature type="compositionally biased region" description="Basic and acidic residues" evidence="4">
    <location>
        <begin position="484"/>
        <end position="493"/>
    </location>
</feature>
<dbReference type="Gene3D" id="2.40.30.170">
    <property type="match status" value="1"/>
</dbReference>
<evidence type="ECO:0000256" key="1">
    <source>
        <dbReference type="ARBA" id="ARBA00004196"/>
    </source>
</evidence>
<evidence type="ECO:0000256" key="2">
    <source>
        <dbReference type="ARBA" id="ARBA00023054"/>
    </source>
</evidence>
<accession>A0A7D3XUP0</accession>
<keyword evidence="7" id="KW-1185">Reference proteome</keyword>
<dbReference type="PANTHER" id="PTHR32347">
    <property type="entry name" value="EFFLUX SYSTEM COMPONENT YKNX-RELATED"/>
    <property type="match status" value="1"/>
</dbReference>
<dbReference type="GO" id="GO:0030313">
    <property type="term" value="C:cell envelope"/>
    <property type="evidence" value="ECO:0007669"/>
    <property type="project" value="UniProtKB-SubCell"/>
</dbReference>
<dbReference type="Proteomes" id="UP000500961">
    <property type="component" value="Chromosome"/>
</dbReference>
<comment type="subcellular location">
    <subcellularLocation>
        <location evidence="1">Cell envelope</location>
    </subcellularLocation>
</comment>
<evidence type="ECO:0000259" key="5">
    <source>
        <dbReference type="Pfam" id="PF25990"/>
    </source>
</evidence>
<reference evidence="6 7" key="1">
    <citation type="submission" date="2019-07" db="EMBL/GenBank/DDBJ databases">
        <title>Thalassofilum flectens gen. nov., sp. nov., a novel moderate thermophilic anaerobe from a shallow sea hot spring in Kunashir Island (Russia), representing a new family in the order Bacteroidales, and proposal of Thalassofilacea fam. nov.</title>
        <authorList>
            <person name="Kochetkova T.V."/>
            <person name="Podosokorskaya O.A."/>
            <person name="Novikov A."/>
            <person name="Elcheninov A.G."/>
            <person name="Toshchakov S.V."/>
            <person name="Kublanov I.V."/>
        </authorList>
    </citation>
    <scope>NUCLEOTIDE SEQUENCE [LARGE SCALE GENOMIC DNA]</scope>
    <source>
        <strain evidence="6 7">38-H</strain>
    </source>
</reference>
<dbReference type="KEGG" id="ttz:FHG85_02660"/>
<dbReference type="AlphaFoldDB" id="A0A7D3XUP0"/>
<dbReference type="EMBL" id="CP041345">
    <property type="protein sequence ID" value="QKG79208.1"/>
    <property type="molecule type" value="Genomic_DNA"/>
</dbReference>
<evidence type="ECO:0000256" key="4">
    <source>
        <dbReference type="SAM" id="MobiDB-lite"/>
    </source>
</evidence>
<evidence type="ECO:0000256" key="3">
    <source>
        <dbReference type="SAM" id="Coils"/>
    </source>
</evidence>
<name>A0A7D3XUP0_9BACT</name>
<feature type="region of interest" description="Disordered" evidence="4">
    <location>
        <begin position="444"/>
        <end position="493"/>
    </location>
</feature>
<feature type="coiled-coil region" evidence="3">
    <location>
        <begin position="100"/>
        <end position="127"/>
    </location>
</feature>
<keyword evidence="2 3" id="KW-0175">Coiled coil</keyword>
<dbReference type="InterPro" id="IPR058636">
    <property type="entry name" value="Beta-barrel_YknX"/>
</dbReference>
<evidence type="ECO:0000313" key="6">
    <source>
        <dbReference type="EMBL" id="QKG79208.1"/>
    </source>
</evidence>
<sequence>MKRKKWIISITLIVIAAILYIVFGTKSTDKTAPQFTKVETGKFEIVVNVTGELVAQNSEDIMAPSELRGRSFRVAEIKIQDLVPEGTVVDSGDYVATLDRSALSNQLKNTEDELEKSQQAYLKTQLDTTLQLRDLRNNLINLKFDMEEKKIVLEQSKYEPPATQRQAQINLEKAERAYKQALHNYTLKKEQAEASMREVEINLERKRREKEDMLNVISKFTIRAPKQGMVIYYREWGGQKRKVGSTISPWDLTVATLPDLSVMNSKTYVNEIDISKVKVGQKVRISVDAFPEKKFTGEVIEVANIGEQLPNTDAKVFEVVIRVNEYDPILRPSMTTGNQIITNTFDSVMYIPLEALHANDSLSFVYTKKGERKIVVPGPMNENHIIIEKGLKPGEEIYLSTPEDPEKFEFEGFELIPEIKRKKEEKLKQEEKLRDEQELQMKMRKKGGATMRINGGNIKITFGSTDSKTGKDKGEKKKSGNKTESVKSDSKQQ</sequence>
<gene>
    <name evidence="6" type="ORF">FHG85_02660</name>
</gene>
<feature type="compositionally biased region" description="Basic and acidic residues" evidence="4">
    <location>
        <begin position="468"/>
        <end position="478"/>
    </location>
</feature>
<dbReference type="Gene3D" id="2.40.420.20">
    <property type="match status" value="1"/>
</dbReference>
<evidence type="ECO:0000313" key="7">
    <source>
        <dbReference type="Proteomes" id="UP000500961"/>
    </source>
</evidence>
<feature type="domain" description="YknX-like beta-barrel" evidence="5">
    <location>
        <begin position="266"/>
        <end position="334"/>
    </location>
</feature>
<dbReference type="RefSeq" id="WP_173072749.1">
    <property type="nucleotide sequence ID" value="NZ_CP041345.1"/>
</dbReference>
<dbReference type="Pfam" id="PF25990">
    <property type="entry name" value="Beta-barrel_YknX"/>
    <property type="match status" value="1"/>
</dbReference>
<feature type="coiled-coil region" evidence="3">
    <location>
        <begin position="164"/>
        <end position="216"/>
    </location>
</feature>
<proteinExistence type="predicted"/>
<protein>
    <submittedName>
        <fullName evidence="6">HlyD family efflux transporter periplasmic adaptor subunit</fullName>
    </submittedName>
</protein>
<organism evidence="6 7">
    <name type="scientific">Tenuifilum thalassicum</name>
    <dbReference type="NCBI Taxonomy" id="2590900"/>
    <lineage>
        <taxon>Bacteria</taxon>
        <taxon>Pseudomonadati</taxon>
        <taxon>Bacteroidota</taxon>
        <taxon>Bacteroidia</taxon>
        <taxon>Bacteroidales</taxon>
        <taxon>Tenuifilaceae</taxon>
        <taxon>Tenuifilum</taxon>
    </lineage>
</organism>